<reference evidence="2" key="1">
    <citation type="submission" date="2020-08" db="EMBL/GenBank/DDBJ databases">
        <title>Genome public.</title>
        <authorList>
            <person name="Liu C."/>
            <person name="Sun Q."/>
        </authorList>
    </citation>
    <scope>NUCLEOTIDE SEQUENCE</scope>
    <source>
        <strain evidence="2">BX8</strain>
    </source>
</reference>
<keyword evidence="1" id="KW-1133">Transmembrane helix</keyword>
<evidence type="ECO:0000256" key="1">
    <source>
        <dbReference type="SAM" id="Phobius"/>
    </source>
</evidence>
<evidence type="ECO:0000313" key="2">
    <source>
        <dbReference type="EMBL" id="MBC5580672.1"/>
    </source>
</evidence>
<dbReference type="Proteomes" id="UP000659630">
    <property type="component" value="Unassembled WGS sequence"/>
</dbReference>
<protein>
    <submittedName>
        <fullName evidence="2">SdpI family protein</fullName>
    </submittedName>
</protein>
<gene>
    <name evidence="2" type="ORF">H8S23_04050</name>
</gene>
<dbReference type="AlphaFoldDB" id="A0A923L0P2"/>
<sequence length="137" mass="15175">MAEHLWFWLIDLIIPGLLFATGAVWRRFAPRRIDPHRGYRTARSVSSGAAWRYAQRYFSILCMRFGAALFLLVSTDRLINFLTGLMPPARLAYLNAAIGLGLFVSIVPLVELALAGRFDRRAGGDTGAGSRPLRPAA</sequence>
<name>A0A923L0P2_9FIRM</name>
<feature type="transmembrane region" description="Helical" evidence="1">
    <location>
        <begin position="93"/>
        <end position="114"/>
    </location>
</feature>
<accession>A0A923L0P2</accession>
<dbReference type="RefSeq" id="WP_186887010.1">
    <property type="nucleotide sequence ID" value="NZ_JACONZ010000001.1"/>
</dbReference>
<dbReference type="EMBL" id="JACONZ010000001">
    <property type="protein sequence ID" value="MBC5580672.1"/>
    <property type="molecule type" value="Genomic_DNA"/>
</dbReference>
<dbReference type="Pfam" id="PF13630">
    <property type="entry name" value="SdpI"/>
    <property type="match status" value="1"/>
</dbReference>
<keyword evidence="1" id="KW-0472">Membrane</keyword>
<dbReference type="InterPro" id="IPR025962">
    <property type="entry name" value="SdpI/YhfL"/>
</dbReference>
<organism evidence="2 3">
    <name type="scientific">Anaerofilum hominis</name>
    <dbReference type="NCBI Taxonomy" id="2763016"/>
    <lineage>
        <taxon>Bacteria</taxon>
        <taxon>Bacillati</taxon>
        <taxon>Bacillota</taxon>
        <taxon>Clostridia</taxon>
        <taxon>Eubacteriales</taxon>
        <taxon>Oscillospiraceae</taxon>
        <taxon>Anaerofilum</taxon>
    </lineage>
</organism>
<feature type="transmembrane region" description="Helical" evidence="1">
    <location>
        <begin position="57"/>
        <end position="73"/>
    </location>
</feature>
<evidence type="ECO:0000313" key="3">
    <source>
        <dbReference type="Proteomes" id="UP000659630"/>
    </source>
</evidence>
<proteinExistence type="predicted"/>
<keyword evidence="3" id="KW-1185">Reference proteome</keyword>
<comment type="caution">
    <text evidence="2">The sequence shown here is derived from an EMBL/GenBank/DDBJ whole genome shotgun (WGS) entry which is preliminary data.</text>
</comment>
<keyword evidence="1" id="KW-0812">Transmembrane</keyword>
<feature type="transmembrane region" description="Helical" evidence="1">
    <location>
        <begin position="6"/>
        <end position="25"/>
    </location>
</feature>